<evidence type="ECO:0000313" key="4">
    <source>
        <dbReference type="Proteomes" id="UP000004349"/>
    </source>
</evidence>
<sequence>MSRVPAKVPPFEYKAGRLFTDRLKEVTGCTSYELLADYYGVPKSTIFTWHHHDRIAHELIVREHLHSGASVKFLALGEGEAFPNGRPETTFGGIAEQQTTTKFITKFSISNGELSETGNIEIGLSTLNDFGLDQADLIIIDKGETHYYVNRAEKQPVSGDYLIEIDGVISINYLQRLPGKKLAIAFDTSTIEVSEEDINVVGRVAMEMKKK</sequence>
<dbReference type="GO" id="GO:0045892">
    <property type="term" value="P:negative regulation of DNA-templated transcription"/>
    <property type="evidence" value="ECO:0007669"/>
    <property type="project" value="InterPro"/>
</dbReference>
<protein>
    <submittedName>
        <fullName evidence="3">Putative bacteriophage CI repressor protein</fullName>
    </submittedName>
</protein>
<evidence type="ECO:0000259" key="2">
    <source>
        <dbReference type="Pfam" id="PF16452"/>
    </source>
</evidence>
<dbReference type="InterPro" id="IPR010982">
    <property type="entry name" value="Lambda_DNA-bd_dom_sf"/>
</dbReference>
<dbReference type="Gene3D" id="1.10.260.40">
    <property type="entry name" value="lambda repressor-like DNA-binding domains"/>
    <property type="match status" value="1"/>
</dbReference>
<comment type="caution">
    <text evidence="3">The sequence shown here is derived from an EMBL/GenBank/DDBJ whole genome shotgun (WGS) entry which is preliminary data.</text>
</comment>
<dbReference type="AlphaFoldDB" id="F9RKW1"/>
<dbReference type="Gene3D" id="2.10.109.10">
    <property type="entry name" value="Umud Fragment, subunit A"/>
    <property type="match status" value="1"/>
</dbReference>
<dbReference type="GO" id="GO:0003677">
    <property type="term" value="F:DNA binding"/>
    <property type="evidence" value="ECO:0007669"/>
    <property type="project" value="InterPro"/>
</dbReference>
<organism evidence="3 4">
    <name type="scientific">Vibrio scophthalmi LMG 19158</name>
    <dbReference type="NCBI Taxonomy" id="870967"/>
    <lineage>
        <taxon>Bacteria</taxon>
        <taxon>Pseudomonadati</taxon>
        <taxon>Pseudomonadota</taxon>
        <taxon>Gammaproteobacteria</taxon>
        <taxon>Vibrionales</taxon>
        <taxon>Vibrionaceae</taxon>
        <taxon>Vibrio</taxon>
    </lineage>
</organism>
<dbReference type="InterPro" id="IPR032499">
    <property type="entry name" value="Phage_CI_C"/>
</dbReference>
<gene>
    <name evidence="3" type="ORF">VIS19158_04056</name>
</gene>
<dbReference type="Proteomes" id="UP000004349">
    <property type="component" value="Unassembled WGS sequence"/>
</dbReference>
<dbReference type="RefSeq" id="WP_005593849.1">
    <property type="nucleotide sequence ID" value="NZ_AFWE01000069.1"/>
</dbReference>
<dbReference type="Pfam" id="PF07022">
    <property type="entry name" value="Phage_CI_repr"/>
    <property type="match status" value="1"/>
</dbReference>
<name>F9RKW1_9VIBR</name>
<dbReference type="EMBL" id="AFWE01000069">
    <property type="protein sequence ID" value="EGU39435.1"/>
    <property type="molecule type" value="Genomic_DNA"/>
</dbReference>
<evidence type="ECO:0000313" key="3">
    <source>
        <dbReference type="EMBL" id="EGU39435.1"/>
    </source>
</evidence>
<feature type="domain" description="Bacteriophage CI repressor N-terminal" evidence="1">
    <location>
        <begin position="19"/>
        <end position="82"/>
    </location>
</feature>
<dbReference type="Pfam" id="PF16452">
    <property type="entry name" value="Phage_CI_C"/>
    <property type="match status" value="1"/>
</dbReference>
<proteinExistence type="predicted"/>
<dbReference type="eggNOG" id="COG2932">
    <property type="taxonomic scope" value="Bacteria"/>
</dbReference>
<accession>F9RKW1</accession>
<dbReference type="InterPro" id="IPR010744">
    <property type="entry name" value="Phage_CI_N"/>
</dbReference>
<evidence type="ECO:0000259" key="1">
    <source>
        <dbReference type="Pfam" id="PF07022"/>
    </source>
</evidence>
<reference evidence="3 4" key="1">
    <citation type="journal article" date="2012" name="Int. J. Syst. Evol. Microbiol.">
        <title>Vibrio caribbeanicus sp. nov., isolated from the marine sponge Scleritoderma cyanea.</title>
        <authorList>
            <person name="Hoffmann M."/>
            <person name="Monday S.R."/>
            <person name="Allard M.W."/>
            <person name="Strain E.A."/>
            <person name="Whittaker P."/>
            <person name="Naum M."/>
            <person name="McCarthy P.J."/>
            <person name="Lopez J.V."/>
            <person name="Fischer M."/>
            <person name="Brown E.W."/>
        </authorList>
    </citation>
    <scope>NUCLEOTIDE SEQUENCE [LARGE SCALE GENOMIC DNA]</scope>
    <source>
        <strain evidence="3 4">LMG 19158</strain>
    </source>
</reference>
<feature type="domain" description="Bacteriophage CI repressor C-terminal" evidence="2">
    <location>
        <begin position="105"/>
        <end position="205"/>
    </location>
</feature>
<dbReference type="GO" id="GO:0051259">
    <property type="term" value="P:protein complex oligomerization"/>
    <property type="evidence" value="ECO:0007669"/>
    <property type="project" value="InterPro"/>
</dbReference>